<keyword evidence="3" id="KW-1185">Reference proteome</keyword>
<dbReference type="Pfam" id="PF00665">
    <property type="entry name" value="rve"/>
    <property type="match status" value="1"/>
</dbReference>
<dbReference type="Gene3D" id="3.30.420.10">
    <property type="entry name" value="Ribonuclease H-like superfamily/Ribonuclease H"/>
    <property type="match status" value="1"/>
</dbReference>
<comment type="caution">
    <text evidence="2">The sequence shown here is derived from an EMBL/GenBank/DDBJ whole genome shotgun (WGS) entry which is preliminary data.</text>
</comment>
<proteinExistence type="predicted"/>
<feature type="domain" description="Integrase catalytic" evidence="1">
    <location>
        <begin position="29"/>
        <end position="188"/>
    </location>
</feature>
<dbReference type="STRING" id="35525.A0A164HJ49"/>
<evidence type="ECO:0000313" key="2">
    <source>
        <dbReference type="EMBL" id="KZS00296.1"/>
    </source>
</evidence>
<name>A0A164HJ49_9CRUS</name>
<accession>A0A164HJ49</accession>
<dbReference type="SUPFAM" id="SSF53098">
    <property type="entry name" value="Ribonuclease H-like"/>
    <property type="match status" value="1"/>
</dbReference>
<dbReference type="InterPro" id="IPR001584">
    <property type="entry name" value="Integrase_cat-core"/>
</dbReference>
<sequence>QKCAIWGRICQINKTTSNRTEGKLMSIPAPSTPFHTLGMAHIGPFQPTPRGNVHALVIMDYLNKWIIAVPCPDVKTKGVLDTLNQIVIPQHGFMKRIITDQGTAFTSEAFALEMGNSGIHHVLATCKTPQTNGQVERANRTLVSTIKSYVNLSHNDGDLHITMATLTINSARQSTTKRSPFELVYGRTPDLSSENTFPWPIEQPERIKQFFRRITRWRAEANKLILDSQNQSKSLLDPHRRNCRQYIKGDLVLGPYSSLDLSTEY</sequence>
<dbReference type="GO" id="GO:0003676">
    <property type="term" value="F:nucleic acid binding"/>
    <property type="evidence" value="ECO:0007669"/>
    <property type="project" value="InterPro"/>
</dbReference>
<reference evidence="2 3" key="1">
    <citation type="submission" date="2016-03" db="EMBL/GenBank/DDBJ databases">
        <title>EvidentialGene: Evidence-directed Construction of Genes on Genomes.</title>
        <authorList>
            <person name="Gilbert D.G."/>
            <person name="Choi J.-H."/>
            <person name="Mockaitis K."/>
            <person name="Colbourne J."/>
            <person name="Pfrender M."/>
        </authorList>
    </citation>
    <scope>NUCLEOTIDE SEQUENCE [LARGE SCALE GENOMIC DNA]</scope>
    <source>
        <strain evidence="2 3">Xinb3</strain>
        <tissue evidence="2">Complete organism</tissue>
    </source>
</reference>
<dbReference type="InterPro" id="IPR050951">
    <property type="entry name" value="Retrovirus_Pol_polyprotein"/>
</dbReference>
<dbReference type="InterPro" id="IPR012337">
    <property type="entry name" value="RNaseH-like_sf"/>
</dbReference>
<feature type="non-terminal residue" evidence="2">
    <location>
        <position position="1"/>
    </location>
</feature>
<protein>
    <recommendedName>
        <fullName evidence="1">Integrase catalytic domain-containing protein</fullName>
    </recommendedName>
</protein>
<dbReference type="Proteomes" id="UP000076858">
    <property type="component" value="Unassembled WGS sequence"/>
</dbReference>
<evidence type="ECO:0000313" key="3">
    <source>
        <dbReference type="Proteomes" id="UP000076858"/>
    </source>
</evidence>
<dbReference type="InterPro" id="IPR036397">
    <property type="entry name" value="RNaseH_sf"/>
</dbReference>
<organism evidence="2 3">
    <name type="scientific">Daphnia magna</name>
    <dbReference type="NCBI Taxonomy" id="35525"/>
    <lineage>
        <taxon>Eukaryota</taxon>
        <taxon>Metazoa</taxon>
        <taxon>Ecdysozoa</taxon>
        <taxon>Arthropoda</taxon>
        <taxon>Crustacea</taxon>
        <taxon>Branchiopoda</taxon>
        <taxon>Diplostraca</taxon>
        <taxon>Cladocera</taxon>
        <taxon>Anomopoda</taxon>
        <taxon>Daphniidae</taxon>
        <taxon>Daphnia</taxon>
    </lineage>
</organism>
<dbReference type="PANTHER" id="PTHR37984">
    <property type="entry name" value="PROTEIN CBG26694"/>
    <property type="match status" value="1"/>
</dbReference>
<evidence type="ECO:0000259" key="1">
    <source>
        <dbReference type="PROSITE" id="PS50994"/>
    </source>
</evidence>
<dbReference type="PANTHER" id="PTHR37984:SF5">
    <property type="entry name" value="PROTEIN NYNRIN-LIKE"/>
    <property type="match status" value="1"/>
</dbReference>
<dbReference type="EMBL" id="LRGB01010845">
    <property type="protein sequence ID" value="KZS00296.1"/>
    <property type="molecule type" value="Genomic_DNA"/>
</dbReference>
<dbReference type="GO" id="GO:0015074">
    <property type="term" value="P:DNA integration"/>
    <property type="evidence" value="ECO:0007669"/>
    <property type="project" value="InterPro"/>
</dbReference>
<feature type="non-terminal residue" evidence="2">
    <location>
        <position position="265"/>
    </location>
</feature>
<gene>
    <name evidence="2" type="ORF">APZ42_003456</name>
</gene>
<dbReference type="PROSITE" id="PS50994">
    <property type="entry name" value="INTEGRASE"/>
    <property type="match status" value="1"/>
</dbReference>
<dbReference type="AlphaFoldDB" id="A0A164HJ49"/>